<keyword evidence="1" id="KW-0805">Transcription regulation</keyword>
<organism evidence="6 7">
    <name type="scientific">Galdieria yellowstonensis</name>
    <dbReference type="NCBI Taxonomy" id="3028027"/>
    <lineage>
        <taxon>Eukaryota</taxon>
        <taxon>Rhodophyta</taxon>
        <taxon>Bangiophyceae</taxon>
        <taxon>Galdieriales</taxon>
        <taxon>Galdieriaceae</taxon>
        <taxon>Galdieria</taxon>
    </lineage>
</organism>
<evidence type="ECO:0000313" key="6">
    <source>
        <dbReference type="EMBL" id="KAK4524548.1"/>
    </source>
</evidence>
<evidence type="ECO:0000256" key="2">
    <source>
        <dbReference type="ARBA" id="ARBA00023125"/>
    </source>
</evidence>
<gene>
    <name evidence="6" type="ORF">GAYE_SCF04G2449</name>
</gene>
<dbReference type="AlphaFoldDB" id="A0AAV9IB45"/>
<evidence type="ECO:0000256" key="4">
    <source>
        <dbReference type="SAM" id="Coils"/>
    </source>
</evidence>
<feature type="coiled-coil region" evidence="4">
    <location>
        <begin position="41"/>
        <end position="75"/>
    </location>
</feature>
<dbReference type="GO" id="GO:0003700">
    <property type="term" value="F:DNA-binding transcription factor activity"/>
    <property type="evidence" value="ECO:0007669"/>
    <property type="project" value="InterPro"/>
</dbReference>
<keyword evidence="2" id="KW-0238">DNA-binding</keyword>
<keyword evidence="4" id="KW-0175">Coiled coil</keyword>
<dbReference type="InterPro" id="IPR046347">
    <property type="entry name" value="bZIP_sf"/>
</dbReference>
<dbReference type="GO" id="GO:0003677">
    <property type="term" value="F:DNA binding"/>
    <property type="evidence" value="ECO:0007669"/>
    <property type="project" value="UniProtKB-KW"/>
</dbReference>
<keyword evidence="3" id="KW-0804">Transcription</keyword>
<sequence>MESEKWDVKSIPVELKKKVLSLPIGELSSEEKKLRRILHNRASAERSRKRRLELLEQLEKENVSLKKQIESLQPVKMENYRLKQQLKELDGATEDVPAGSFSF</sequence>
<evidence type="ECO:0000256" key="3">
    <source>
        <dbReference type="ARBA" id="ARBA00023163"/>
    </source>
</evidence>
<keyword evidence="7" id="KW-1185">Reference proteome</keyword>
<dbReference type="InterPro" id="IPR004827">
    <property type="entry name" value="bZIP"/>
</dbReference>
<dbReference type="InterPro" id="IPR004826">
    <property type="entry name" value="bZIP_Maf"/>
</dbReference>
<evidence type="ECO:0000313" key="7">
    <source>
        <dbReference type="Proteomes" id="UP001300502"/>
    </source>
</evidence>
<comment type="caution">
    <text evidence="6">The sequence shown here is derived from an EMBL/GenBank/DDBJ whole genome shotgun (WGS) entry which is preliminary data.</text>
</comment>
<evidence type="ECO:0000256" key="1">
    <source>
        <dbReference type="ARBA" id="ARBA00023015"/>
    </source>
</evidence>
<accession>A0AAV9IB45</accession>
<feature type="domain" description="BZIP" evidence="5">
    <location>
        <begin position="30"/>
        <end position="73"/>
    </location>
</feature>
<name>A0AAV9IB45_9RHOD</name>
<evidence type="ECO:0000259" key="5">
    <source>
        <dbReference type="PROSITE" id="PS50217"/>
    </source>
</evidence>
<dbReference type="Proteomes" id="UP001300502">
    <property type="component" value="Unassembled WGS sequence"/>
</dbReference>
<dbReference type="EMBL" id="JANCYU010000024">
    <property type="protein sequence ID" value="KAK4524548.1"/>
    <property type="molecule type" value="Genomic_DNA"/>
</dbReference>
<protein>
    <recommendedName>
        <fullName evidence="5">BZIP domain-containing protein</fullName>
    </recommendedName>
</protein>
<dbReference type="SUPFAM" id="SSF57959">
    <property type="entry name" value="Leucine zipper domain"/>
    <property type="match status" value="1"/>
</dbReference>
<dbReference type="PROSITE" id="PS50217">
    <property type="entry name" value="BZIP"/>
    <property type="match status" value="1"/>
</dbReference>
<dbReference type="Gene3D" id="1.20.5.170">
    <property type="match status" value="1"/>
</dbReference>
<reference evidence="6 7" key="1">
    <citation type="submission" date="2022-07" db="EMBL/GenBank/DDBJ databases">
        <title>Genome-wide signatures of adaptation to extreme environments.</title>
        <authorList>
            <person name="Cho C.H."/>
            <person name="Yoon H.S."/>
        </authorList>
    </citation>
    <scope>NUCLEOTIDE SEQUENCE [LARGE SCALE GENOMIC DNA]</scope>
    <source>
        <strain evidence="6 7">108.79 E11</strain>
    </source>
</reference>
<proteinExistence type="predicted"/>
<dbReference type="SMART" id="SM00338">
    <property type="entry name" value="BRLZ"/>
    <property type="match status" value="1"/>
</dbReference>
<dbReference type="Pfam" id="PF03131">
    <property type="entry name" value="bZIP_Maf"/>
    <property type="match status" value="1"/>
</dbReference>